<keyword evidence="4" id="KW-1133">Transmembrane helix</keyword>
<dbReference type="PANTHER" id="PTHR16172">
    <property type="entry name" value="MAJOR FACILITATOR SUPERFAMILY DOMAIN-CONTAINING PROTEIN 6-LIKE"/>
    <property type="match status" value="1"/>
</dbReference>
<comment type="similarity">
    <text evidence="2">Belongs to the major facilitator superfamily. MFSD6 family.</text>
</comment>
<evidence type="ECO:0000256" key="3">
    <source>
        <dbReference type="ARBA" id="ARBA00022692"/>
    </source>
</evidence>
<organism evidence="7 8">
    <name type="scientific">Phytophthora cactorum</name>
    <dbReference type="NCBI Taxonomy" id="29920"/>
    <lineage>
        <taxon>Eukaryota</taxon>
        <taxon>Sar</taxon>
        <taxon>Stramenopiles</taxon>
        <taxon>Oomycota</taxon>
        <taxon>Peronosporomycetes</taxon>
        <taxon>Peronosporales</taxon>
        <taxon>Peronosporaceae</taxon>
        <taxon>Phytophthora</taxon>
    </lineage>
</organism>
<dbReference type="Proteomes" id="UP000736787">
    <property type="component" value="Unassembled WGS sequence"/>
</dbReference>
<sequence length="116" mass="12800">METLELNKPKQLGGCHRLLWEPKLMYALNSAWGSTTANCLPVYYQHTAGFSKIQIGLLHTLPSIAAILGPPFWGGVADQIRNQRVIHVFCIVRSSLKSKVSTETPSDAAVVLLVRE</sequence>
<dbReference type="InterPro" id="IPR051717">
    <property type="entry name" value="MFS_MFSD6"/>
</dbReference>
<dbReference type="Pfam" id="PF12832">
    <property type="entry name" value="MFS_1_like"/>
    <property type="match status" value="1"/>
</dbReference>
<dbReference type="AlphaFoldDB" id="A0A8T1EKA0"/>
<accession>A0A8T1EKA0</accession>
<dbReference type="EMBL" id="RCMK01000040">
    <property type="protein sequence ID" value="KAG2952266.1"/>
    <property type="molecule type" value="Genomic_DNA"/>
</dbReference>
<protein>
    <recommendedName>
        <fullName evidence="6">Major facilitator superfamily associated domain-containing protein</fullName>
    </recommendedName>
</protein>
<dbReference type="InterPro" id="IPR036259">
    <property type="entry name" value="MFS_trans_sf"/>
</dbReference>
<dbReference type="InterPro" id="IPR024989">
    <property type="entry name" value="MFS_assoc_dom"/>
</dbReference>
<evidence type="ECO:0000313" key="7">
    <source>
        <dbReference type="EMBL" id="KAG2952266.1"/>
    </source>
</evidence>
<dbReference type="SUPFAM" id="SSF103473">
    <property type="entry name" value="MFS general substrate transporter"/>
    <property type="match status" value="1"/>
</dbReference>
<evidence type="ECO:0000313" key="8">
    <source>
        <dbReference type="Proteomes" id="UP000736787"/>
    </source>
</evidence>
<keyword evidence="3" id="KW-0812">Transmembrane</keyword>
<dbReference type="PANTHER" id="PTHR16172:SF41">
    <property type="entry name" value="MAJOR FACILITATOR SUPERFAMILY DOMAIN-CONTAINING PROTEIN 6-LIKE"/>
    <property type="match status" value="1"/>
</dbReference>
<evidence type="ECO:0000256" key="5">
    <source>
        <dbReference type="ARBA" id="ARBA00023136"/>
    </source>
</evidence>
<reference evidence="7" key="1">
    <citation type="submission" date="2018-10" db="EMBL/GenBank/DDBJ databases">
        <title>Effector identification in a new, highly contiguous assembly of the strawberry crown rot pathogen Phytophthora cactorum.</title>
        <authorList>
            <person name="Armitage A.D."/>
            <person name="Nellist C.F."/>
            <person name="Bates H."/>
            <person name="Vickerstaff R.J."/>
            <person name="Harrison R.J."/>
        </authorList>
    </citation>
    <scope>NUCLEOTIDE SEQUENCE</scope>
    <source>
        <strain evidence="7">4040</strain>
    </source>
</reference>
<keyword evidence="5" id="KW-0472">Membrane</keyword>
<dbReference type="GO" id="GO:0016020">
    <property type="term" value="C:membrane"/>
    <property type="evidence" value="ECO:0007669"/>
    <property type="project" value="UniProtKB-SubCell"/>
</dbReference>
<evidence type="ECO:0000256" key="2">
    <source>
        <dbReference type="ARBA" id="ARBA00005241"/>
    </source>
</evidence>
<name>A0A8T1EKA0_9STRA</name>
<dbReference type="Gene3D" id="1.20.1250.20">
    <property type="entry name" value="MFS general substrate transporter like domains"/>
    <property type="match status" value="1"/>
</dbReference>
<evidence type="ECO:0000259" key="6">
    <source>
        <dbReference type="Pfam" id="PF12832"/>
    </source>
</evidence>
<evidence type="ECO:0000256" key="1">
    <source>
        <dbReference type="ARBA" id="ARBA00004141"/>
    </source>
</evidence>
<gene>
    <name evidence="7" type="ORF">PC117_g2917</name>
</gene>
<feature type="domain" description="Major facilitator superfamily associated" evidence="6">
    <location>
        <begin position="24"/>
        <end position="96"/>
    </location>
</feature>
<proteinExistence type="inferred from homology"/>
<comment type="subcellular location">
    <subcellularLocation>
        <location evidence="1">Membrane</location>
        <topology evidence="1">Multi-pass membrane protein</topology>
    </subcellularLocation>
</comment>
<dbReference type="VEuPathDB" id="FungiDB:PC110_g5685"/>
<comment type="caution">
    <text evidence="7">The sequence shown here is derived from an EMBL/GenBank/DDBJ whole genome shotgun (WGS) entry which is preliminary data.</text>
</comment>
<evidence type="ECO:0000256" key="4">
    <source>
        <dbReference type="ARBA" id="ARBA00022989"/>
    </source>
</evidence>